<feature type="transmembrane region" description="Helical" evidence="2">
    <location>
        <begin position="140"/>
        <end position="166"/>
    </location>
</feature>
<evidence type="ECO:0000256" key="1">
    <source>
        <dbReference type="SAM" id="MobiDB-lite"/>
    </source>
</evidence>
<keyword evidence="2 3" id="KW-0812">Transmembrane</keyword>
<evidence type="ECO:0000313" key="3">
    <source>
        <dbReference type="EMBL" id="EAR84848.2"/>
    </source>
</evidence>
<dbReference type="GeneID" id="7839220"/>
<feature type="transmembrane region" description="Helical" evidence="2">
    <location>
        <begin position="172"/>
        <end position="189"/>
    </location>
</feature>
<dbReference type="InParanoid" id="I7MCS6"/>
<feature type="region of interest" description="Disordered" evidence="1">
    <location>
        <begin position="1"/>
        <end position="23"/>
    </location>
</feature>
<evidence type="ECO:0000313" key="4">
    <source>
        <dbReference type="Proteomes" id="UP000009168"/>
    </source>
</evidence>
<reference evidence="4" key="1">
    <citation type="journal article" date="2006" name="PLoS Biol.">
        <title>Macronuclear genome sequence of the ciliate Tetrahymena thermophila, a model eukaryote.</title>
        <authorList>
            <person name="Eisen J.A."/>
            <person name="Coyne R.S."/>
            <person name="Wu M."/>
            <person name="Wu D."/>
            <person name="Thiagarajan M."/>
            <person name="Wortman J.R."/>
            <person name="Badger J.H."/>
            <person name="Ren Q."/>
            <person name="Amedeo P."/>
            <person name="Jones K.M."/>
            <person name="Tallon L.J."/>
            <person name="Delcher A.L."/>
            <person name="Salzberg S.L."/>
            <person name="Silva J.C."/>
            <person name="Haas B.J."/>
            <person name="Majoros W.H."/>
            <person name="Farzad M."/>
            <person name="Carlton J.M."/>
            <person name="Smith R.K. Jr."/>
            <person name="Garg J."/>
            <person name="Pearlman R.E."/>
            <person name="Karrer K.M."/>
            <person name="Sun L."/>
            <person name="Manning G."/>
            <person name="Elde N.C."/>
            <person name="Turkewitz A.P."/>
            <person name="Asai D.J."/>
            <person name="Wilkes D.E."/>
            <person name="Wang Y."/>
            <person name="Cai H."/>
            <person name="Collins K."/>
            <person name="Stewart B.A."/>
            <person name="Lee S.R."/>
            <person name="Wilamowska K."/>
            <person name="Weinberg Z."/>
            <person name="Ruzzo W.L."/>
            <person name="Wloga D."/>
            <person name="Gaertig J."/>
            <person name="Frankel J."/>
            <person name="Tsao C.-C."/>
            <person name="Gorovsky M.A."/>
            <person name="Keeling P.J."/>
            <person name="Waller R.F."/>
            <person name="Patron N.J."/>
            <person name="Cherry J.M."/>
            <person name="Stover N.A."/>
            <person name="Krieger C.J."/>
            <person name="del Toro C."/>
            <person name="Ryder H.F."/>
            <person name="Williamson S.C."/>
            <person name="Barbeau R.A."/>
            <person name="Hamilton E.P."/>
            <person name="Orias E."/>
        </authorList>
    </citation>
    <scope>NUCLEOTIDE SEQUENCE [LARGE SCALE GENOMIC DNA]</scope>
    <source>
        <strain evidence="4">SB210</strain>
    </source>
</reference>
<feature type="transmembrane region" description="Helical" evidence="2">
    <location>
        <begin position="101"/>
        <end position="120"/>
    </location>
</feature>
<keyword evidence="2" id="KW-0472">Membrane</keyword>
<feature type="transmembrane region" description="Helical" evidence="2">
    <location>
        <begin position="62"/>
        <end position="95"/>
    </location>
</feature>
<dbReference type="KEGG" id="tet:TTHERM_00600400"/>
<dbReference type="RefSeq" id="XP_001032511.2">
    <property type="nucleotide sequence ID" value="XM_001032511.2"/>
</dbReference>
<sequence>MSNQKETKDSQKKDEQESDQIPRDKKKGFNQFTLKFYNQKLENQFVQKNTKLRQSQYLWLQLHVVISSIVLLCVDFSYLPLINIFLSLIVMALLYYLPNQYVKILCIIIVVYASISLSMLSESTDNKHRIFLNGQQMGLFYILSYESFVTETLGIIIGQIISIYFLQSYDRYVLNFLSLGCVYIIYRYIHSRGLRSLFIFKQKQKQIGTVIHKVMPIALFVTSFDFITHQISVQDMNVAGRNMLKTFGPKINELKEIFQQFKIKQQISSFANSNYSRKDNSFKGRPRTVSCDLFQFLLQKFVYIHKYNNFFQKKTYIFKEDQEDILNDCNQEEQKQFEKDFVKQDTQKMTQLDQQNIFRDDLTKSEQLNCYVIQDQSNETRYYSVKIIPTFIEQPSILLLIEDLKMRKQNKYFEKQQTKQSQIHNFFFSDIQQKIQKQMSYIIKNNLQWSKKMCIIIRNQLLSYYQSINQSFKLLAKAENFKLSQIQKYIQEYFPNVEVTFENEQLKEEEIVQDFHLVSYVLTCFFTSAEIYNNSLKKNLNSTQNNNSQQEQMDFTNIFSMQQFNQNMIASINPQSEANNSPRPRLNSFYENIVTLPNIVSSNTALNLANSANNLNFNSQAQINNAIIMNTQSNNPNNQFSTNINIPLNTNNQFQGNANNSYYPNSEKYINLNTNKNINPNSNSVINYDNSPNSNIYISKNNNQSNYKKQENQDKINIIVNQNQKSAFSNQMQSNEDNCLTINNKCEISAIEIQQDLKDMKDSNDDIQKIIKCHIVKKKQKLYESIVFCFENYTKENNYNLNYTDNQIINKWIYQQINKIIKYIGPCQIDQKQNSLQIEIFTNLTILQNNKKPETQLCINSQDQSNQQITLVNLKSAIQATTIFKNSKYQKSGTATFDGDQTNSCQKQNRKTGNSQQLIVNPQEKDFNSLTIIPSTFRENLLCTVRTQTTQRAKLSIDTDNIDAGTNQKAPSQQSQNGKYQINLSSEKGKNNPNYGVIKSDEHLRSACPKSSHITQNYHKIHMQKYGKLLSKEIENERIVEVSMTDSNNIPSRHRISTVTQKIDEAKSEGFPDSNIKRYVQTYQ</sequence>
<feature type="region of interest" description="Disordered" evidence="1">
    <location>
        <begin position="958"/>
        <end position="979"/>
    </location>
</feature>
<feature type="compositionally biased region" description="Polar residues" evidence="1">
    <location>
        <begin position="964"/>
        <end position="979"/>
    </location>
</feature>
<keyword evidence="4" id="KW-1185">Reference proteome</keyword>
<accession>I7MCS6</accession>
<proteinExistence type="predicted"/>
<organism evidence="3 4">
    <name type="scientific">Tetrahymena thermophila (strain SB210)</name>
    <dbReference type="NCBI Taxonomy" id="312017"/>
    <lineage>
        <taxon>Eukaryota</taxon>
        <taxon>Sar</taxon>
        <taxon>Alveolata</taxon>
        <taxon>Ciliophora</taxon>
        <taxon>Intramacronucleata</taxon>
        <taxon>Oligohymenophorea</taxon>
        <taxon>Hymenostomatida</taxon>
        <taxon>Tetrahymenina</taxon>
        <taxon>Tetrahymenidae</taxon>
        <taxon>Tetrahymena</taxon>
    </lineage>
</organism>
<name>I7MCS6_TETTS</name>
<protein>
    <submittedName>
        <fullName evidence="3">Transmembrane protein, putative</fullName>
    </submittedName>
</protein>
<feature type="region of interest" description="Disordered" evidence="1">
    <location>
        <begin position="895"/>
        <end position="916"/>
    </location>
</feature>
<dbReference type="EMBL" id="GG662620">
    <property type="protein sequence ID" value="EAR84848.2"/>
    <property type="molecule type" value="Genomic_DNA"/>
</dbReference>
<gene>
    <name evidence="3" type="ORF">TTHERM_00600400</name>
</gene>
<dbReference type="AlphaFoldDB" id="I7MCS6"/>
<keyword evidence="2" id="KW-1133">Transmembrane helix</keyword>
<dbReference type="Proteomes" id="UP000009168">
    <property type="component" value="Unassembled WGS sequence"/>
</dbReference>
<evidence type="ECO:0000256" key="2">
    <source>
        <dbReference type="SAM" id="Phobius"/>
    </source>
</evidence>